<proteinExistence type="predicted"/>
<gene>
    <name evidence="2" type="ORF">NLI96_g234</name>
</gene>
<feature type="compositionally biased region" description="Low complexity" evidence="1">
    <location>
        <begin position="293"/>
        <end position="303"/>
    </location>
</feature>
<dbReference type="AlphaFoldDB" id="A0AAD5VGX2"/>
<evidence type="ECO:0000256" key="1">
    <source>
        <dbReference type="SAM" id="MobiDB-lite"/>
    </source>
</evidence>
<reference evidence="2" key="1">
    <citation type="submission" date="2022-07" db="EMBL/GenBank/DDBJ databases">
        <title>Genome Sequence of Physisporinus lineatus.</title>
        <authorList>
            <person name="Buettner E."/>
        </authorList>
    </citation>
    <scope>NUCLEOTIDE SEQUENCE</scope>
    <source>
        <strain evidence="2">VT162</strain>
    </source>
</reference>
<dbReference type="EMBL" id="JANAWD010000003">
    <property type="protein sequence ID" value="KAJ3492134.1"/>
    <property type="molecule type" value="Genomic_DNA"/>
</dbReference>
<evidence type="ECO:0000313" key="3">
    <source>
        <dbReference type="Proteomes" id="UP001212997"/>
    </source>
</evidence>
<comment type="caution">
    <text evidence="2">The sequence shown here is derived from an EMBL/GenBank/DDBJ whole genome shotgun (WGS) entry which is preliminary data.</text>
</comment>
<protein>
    <submittedName>
        <fullName evidence="2">Uncharacterized protein</fullName>
    </submittedName>
</protein>
<evidence type="ECO:0000313" key="2">
    <source>
        <dbReference type="EMBL" id="KAJ3492134.1"/>
    </source>
</evidence>
<name>A0AAD5VGX2_9APHY</name>
<accession>A0AAD5VGX2</accession>
<dbReference type="InterPro" id="IPR011989">
    <property type="entry name" value="ARM-like"/>
</dbReference>
<dbReference type="Proteomes" id="UP001212997">
    <property type="component" value="Unassembled WGS sequence"/>
</dbReference>
<dbReference type="Gene3D" id="1.25.10.10">
    <property type="entry name" value="Leucine-rich Repeat Variant"/>
    <property type="match status" value="1"/>
</dbReference>
<keyword evidence="3" id="KW-1185">Reference proteome</keyword>
<sequence length="491" mass="53927">MASTYPPPQTMKLLLEVDRNIIEAYFTKLSSGNFSSLVVDNQGDLLKRPLEVIEFLSGEDGESYAQHIIQTLLVVEGEPHGHQVIEGAVEDILTYIRRGGVNFRSGCIGVLFAILDEGEKQSGPTLTTIYSALVCEYLDVSPVSPERLLRALSRLVPLQSGVASSVPHACILSMIRVAASCDTLSSEVTEVVRKVQQTGGRHIRRRCEQFLTISVDHSALRNILSHTKSSSLPDFLVALEAYSAEQRPSTSGSSSVPTSPERSSSRLSQSTTTSKLRYAAYDPPKVTSKLRRLSTSSSHSNSTVGIHRRDSEESLSRTFTPGELALAAGRPQLEELSKSPKFSTPLLPTVQIIDEDELASRVDLIAFDSPFLTDPPGPSSIASSVIEPDFEKLWDALAKGNSRGWCESAIEEVVRRLQGMKDRRMTVKPADQSPFQGDLKILIYTSSGESVDHQPSAALRLKESDDESCLWHLRCIDEELRKDIKSLLTDS</sequence>
<organism evidence="2 3">
    <name type="scientific">Meripilus lineatus</name>
    <dbReference type="NCBI Taxonomy" id="2056292"/>
    <lineage>
        <taxon>Eukaryota</taxon>
        <taxon>Fungi</taxon>
        <taxon>Dikarya</taxon>
        <taxon>Basidiomycota</taxon>
        <taxon>Agaricomycotina</taxon>
        <taxon>Agaricomycetes</taxon>
        <taxon>Polyporales</taxon>
        <taxon>Meripilaceae</taxon>
        <taxon>Meripilus</taxon>
    </lineage>
</organism>
<feature type="region of interest" description="Disordered" evidence="1">
    <location>
        <begin position="246"/>
        <end position="317"/>
    </location>
</feature>
<feature type="compositionally biased region" description="Low complexity" evidence="1">
    <location>
        <begin position="247"/>
        <end position="274"/>
    </location>
</feature>